<sequence>MNYKHLLSYALAATLLTSCINMKGKDGEPGKSGEPGINGQTGEDGADGMSGNTVRDYSQVDIMSYANTITEKELKEQLYFYASDEMEGRATGSPGQKRAVNYLREQYKKMGVAGGGENGDYFQIVPGKAFGKPELSSENVLAFIEGTEFPDEILVISAHLDHVGMHDGKVFNGADDDGSGTIALLEIAEAFKQAANDGYGPKRSILFLHVTGEEIGLKGSKYYANNPIYPMANTIADLNIDMIGRIDPAQKDSPDYVYLIGSDMLSQDLHDISEAANKKSVNMRLDYSYNGKDDPNRFYYRSDHYNFAKNDVPVIFYFNGTHEDYHKATDTPDKIEYKLYQRRAKLIFVTAWDVANADKRPALTDK</sequence>
<evidence type="ECO:0000313" key="4">
    <source>
        <dbReference type="Proteomes" id="UP000239002"/>
    </source>
</evidence>
<dbReference type="EMBL" id="PTJE01000007">
    <property type="protein sequence ID" value="PPK93302.1"/>
    <property type="molecule type" value="Genomic_DNA"/>
</dbReference>
<gene>
    <name evidence="3" type="ORF">LY01_02587</name>
</gene>
<dbReference type="Proteomes" id="UP000239002">
    <property type="component" value="Unassembled WGS sequence"/>
</dbReference>
<accession>A0A2S6IGG3</accession>
<dbReference type="InterPro" id="IPR007484">
    <property type="entry name" value="Peptidase_M28"/>
</dbReference>
<reference evidence="3 4" key="1">
    <citation type="submission" date="2018-02" db="EMBL/GenBank/DDBJ databases">
        <title>Genomic Encyclopedia of Archaeal and Bacterial Type Strains, Phase II (KMG-II): from individual species to whole genera.</title>
        <authorList>
            <person name="Goeker M."/>
        </authorList>
    </citation>
    <scope>NUCLEOTIDE SEQUENCE [LARGE SCALE GENOMIC DNA]</scope>
    <source>
        <strain evidence="3 4">DSM 16809</strain>
    </source>
</reference>
<dbReference type="InterPro" id="IPR018247">
    <property type="entry name" value="EF_Hand_1_Ca_BS"/>
</dbReference>
<dbReference type="SUPFAM" id="SSF53187">
    <property type="entry name" value="Zn-dependent exopeptidases"/>
    <property type="match status" value="1"/>
</dbReference>
<dbReference type="Gene3D" id="1.20.5.320">
    <property type="entry name" value="6-Phosphogluconate Dehydrogenase, domain 3"/>
    <property type="match status" value="1"/>
</dbReference>
<dbReference type="AlphaFoldDB" id="A0A2S6IGG3"/>
<protein>
    <submittedName>
        <fullName evidence="3">Peptidase M28-like protein</fullName>
    </submittedName>
</protein>
<dbReference type="GO" id="GO:0006508">
    <property type="term" value="P:proteolysis"/>
    <property type="evidence" value="ECO:0007669"/>
    <property type="project" value="InterPro"/>
</dbReference>
<dbReference type="GO" id="GO:0008235">
    <property type="term" value="F:metalloexopeptidase activity"/>
    <property type="evidence" value="ECO:0007669"/>
    <property type="project" value="InterPro"/>
</dbReference>
<evidence type="ECO:0000256" key="1">
    <source>
        <dbReference type="SAM" id="MobiDB-lite"/>
    </source>
</evidence>
<dbReference type="PROSITE" id="PS00018">
    <property type="entry name" value="EF_HAND_1"/>
    <property type="match status" value="1"/>
</dbReference>
<name>A0A2S6IGG3_9FLAO</name>
<dbReference type="PROSITE" id="PS51257">
    <property type="entry name" value="PROKAR_LIPOPROTEIN"/>
    <property type="match status" value="1"/>
</dbReference>
<evidence type="ECO:0000259" key="2">
    <source>
        <dbReference type="Pfam" id="PF04389"/>
    </source>
</evidence>
<dbReference type="PANTHER" id="PTHR12147">
    <property type="entry name" value="METALLOPEPTIDASE M28 FAMILY MEMBER"/>
    <property type="match status" value="1"/>
</dbReference>
<keyword evidence="4" id="KW-1185">Reference proteome</keyword>
<proteinExistence type="predicted"/>
<dbReference type="CDD" id="cd05660">
    <property type="entry name" value="M28_like_PA"/>
    <property type="match status" value="1"/>
</dbReference>
<dbReference type="InterPro" id="IPR045175">
    <property type="entry name" value="M28_fam"/>
</dbReference>
<evidence type="ECO:0000313" key="3">
    <source>
        <dbReference type="EMBL" id="PPK93302.1"/>
    </source>
</evidence>
<dbReference type="OrthoDB" id="1521787at2"/>
<comment type="caution">
    <text evidence="3">The sequence shown here is derived from an EMBL/GenBank/DDBJ whole genome shotgun (WGS) entry which is preliminary data.</text>
</comment>
<organism evidence="3 4">
    <name type="scientific">Nonlabens xylanidelens</name>
    <dbReference type="NCBI Taxonomy" id="191564"/>
    <lineage>
        <taxon>Bacteria</taxon>
        <taxon>Pseudomonadati</taxon>
        <taxon>Bacteroidota</taxon>
        <taxon>Flavobacteriia</taxon>
        <taxon>Flavobacteriales</taxon>
        <taxon>Flavobacteriaceae</taxon>
        <taxon>Nonlabens</taxon>
    </lineage>
</organism>
<feature type="region of interest" description="Disordered" evidence="1">
    <location>
        <begin position="26"/>
        <end position="52"/>
    </location>
</feature>
<feature type="domain" description="Peptidase M28" evidence="2">
    <location>
        <begin position="139"/>
        <end position="348"/>
    </location>
</feature>
<dbReference type="Pfam" id="PF04389">
    <property type="entry name" value="Peptidase_M28"/>
    <property type="match status" value="1"/>
</dbReference>
<dbReference type="Gene3D" id="3.40.630.10">
    <property type="entry name" value="Zn peptidases"/>
    <property type="match status" value="1"/>
</dbReference>
<dbReference type="PANTHER" id="PTHR12147:SF26">
    <property type="entry name" value="PEPTIDASE M28 DOMAIN-CONTAINING PROTEIN"/>
    <property type="match status" value="1"/>
</dbReference>